<keyword evidence="2" id="KW-1185">Reference proteome</keyword>
<name>A0A8S1E4S4_9INSE</name>
<dbReference type="AlphaFoldDB" id="A0A8S1E4S4"/>
<dbReference type="Proteomes" id="UP000494165">
    <property type="component" value="Unassembled WGS sequence"/>
</dbReference>
<evidence type="ECO:0000313" key="2">
    <source>
        <dbReference type="Proteomes" id="UP000494165"/>
    </source>
</evidence>
<proteinExistence type="predicted"/>
<gene>
    <name evidence="1" type="ORF">CLODIP_2_CD11121</name>
</gene>
<comment type="caution">
    <text evidence="1">The sequence shown here is derived from an EMBL/GenBank/DDBJ whole genome shotgun (WGS) entry which is preliminary data.</text>
</comment>
<accession>A0A8S1E4S4</accession>
<protein>
    <submittedName>
        <fullName evidence="1">Uncharacterized protein</fullName>
    </submittedName>
</protein>
<dbReference type="EMBL" id="CADEPI010000649">
    <property type="protein sequence ID" value="CAB3387928.1"/>
    <property type="molecule type" value="Genomic_DNA"/>
</dbReference>
<evidence type="ECO:0000313" key="1">
    <source>
        <dbReference type="EMBL" id="CAB3387928.1"/>
    </source>
</evidence>
<reference evidence="1 2" key="1">
    <citation type="submission" date="2020-04" db="EMBL/GenBank/DDBJ databases">
        <authorList>
            <person name="Alioto T."/>
            <person name="Alioto T."/>
            <person name="Gomez Garrido J."/>
        </authorList>
    </citation>
    <scope>NUCLEOTIDE SEQUENCE [LARGE SCALE GENOMIC DNA]</scope>
</reference>
<sequence length="97" mass="10743">MIVEFVDFNQAGVKMDETKKLRSSKKRKFPSCEEELSNANYSGHVCMKLNDVIICPFPNCPVVFVGSDSKERLLRPAITALQAALLLASEGRSIGRP</sequence>
<organism evidence="1 2">
    <name type="scientific">Cloeon dipterum</name>
    <dbReference type="NCBI Taxonomy" id="197152"/>
    <lineage>
        <taxon>Eukaryota</taxon>
        <taxon>Metazoa</taxon>
        <taxon>Ecdysozoa</taxon>
        <taxon>Arthropoda</taxon>
        <taxon>Hexapoda</taxon>
        <taxon>Insecta</taxon>
        <taxon>Pterygota</taxon>
        <taxon>Palaeoptera</taxon>
        <taxon>Ephemeroptera</taxon>
        <taxon>Pisciforma</taxon>
        <taxon>Baetidae</taxon>
        <taxon>Cloeon</taxon>
    </lineage>
</organism>